<gene>
    <name evidence="1" type="ORF">L2E82_14183</name>
</gene>
<dbReference type="EMBL" id="CM042011">
    <property type="protein sequence ID" value="KAI3764180.1"/>
    <property type="molecule type" value="Genomic_DNA"/>
</dbReference>
<reference evidence="1 2" key="2">
    <citation type="journal article" date="2022" name="Mol. Ecol. Resour.">
        <title>The genomes of chicory, endive, great burdock and yacon provide insights into Asteraceae paleo-polyploidization history and plant inulin production.</title>
        <authorList>
            <person name="Fan W."/>
            <person name="Wang S."/>
            <person name="Wang H."/>
            <person name="Wang A."/>
            <person name="Jiang F."/>
            <person name="Liu H."/>
            <person name="Zhao H."/>
            <person name="Xu D."/>
            <person name="Zhang Y."/>
        </authorList>
    </citation>
    <scope>NUCLEOTIDE SEQUENCE [LARGE SCALE GENOMIC DNA]</scope>
    <source>
        <strain evidence="2">cv. Punajuju</strain>
        <tissue evidence="1">Leaves</tissue>
    </source>
</reference>
<accession>A0ACB9EZW2</accession>
<name>A0ACB9EZW2_CICIN</name>
<dbReference type="Proteomes" id="UP001055811">
    <property type="component" value="Linkage Group LG03"/>
</dbReference>
<organism evidence="1 2">
    <name type="scientific">Cichorium intybus</name>
    <name type="common">Chicory</name>
    <dbReference type="NCBI Taxonomy" id="13427"/>
    <lineage>
        <taxon>Eukaryota</taxon>
        <taxon>Viridiplantae</taxon>
        <taxon>Streptophyta</taxon>
        <taxon>Embryophyta</taxon>
        <taxon>Tracheophyta</taxon>
        <taxon>Spermatophyta</taxon>
        <taxon>Magnoliopsida</taxon>
        <taxon>eudicotyledons</taxon>
        <taxon>Gunneridae</taxon>
        <taxon>Pentapetalae</taxon>
        <taxon>asterids</taxon>
        <taxon>campanulids</taxon>
        <taxon>Asterales</taxon>
        <taxon>Asteraceae</taxon>
        <taxon>Cichorioideae</taxon>
        <taxon>Cichorieae</taxon>
        <taxon>Cichoriinae</taxon>
        <taxon>Cichorium</taxon>
    </lineage>
</organism>
<evidence type="ECO:0000313" key="1">
    <source>
        <dbReference type="EMBL" id="KAI3764180.1"/>
    </source>
</evidence>
<keyword evidence="2" id="KW-1185">Reference proteome</keyword>
<reference evidence="2" key="1">
    <citation type="journal article" date="2022" name="Mol. Ecol. Resour.">
        <title>The genomes of chicory, endive, great burdock and yacon provide insights into Asteraceae palaeo-polyploidization history and plant inulin production.</title>
        <authorList>
            <person name="Fan W."/>
            <person name="Wang S."/>
            <person name="Wang H."/>
            <person name="Wang A."/>
            <person name="Jiang F."/>
            <person name="Liu H."/>
            <person name="Zhao H."/>
            <person name="Xu D."/>
            <person name="Zhang Y."/>
        </authorList>
    </citation>
    <scope>NUCLEOTIDE SEQUENCE [LARGE SCALE GENOMIC DNA]</scope>
    <source>
        <strain evidence="2">cv. Punajuju</strain>
    </source>
</reference>
<sequence length="494" mass="54414">MSRETKKNCKDCYGESKVREKRKAFTETQSQSRKIDEETVELSDLQEQISVGKAGNSEQGEVKKTWYGKKLDHKVPQVAAKVKDIKGAQQVTQSEGNASLQQMSSYPDIVAYHCIAVTLGQAGHMRELFHVIDTMKSPPKKEATYWCSSKVGPTARTIIVHIAVSAKCLKKEGRSGYCNSFAPRSDVQVAAESLGLPLVPPFLHDKESGNVMEFRHGVNYAVVGSTALDPSFLEPRGIVNSLTNVSFGGQLAWFKQSLPYICTNVSDCRNFIEHSLFLVGEIGGNDYGYPIIAGKPIDEVEPFVPLVADTIISAVNELIDMGAKTLIVPGSVPLGCLPNYLTVLGSKNEEYDKTTGCLVKFNKFSEYHNEMLQTKLQHLRELYPNVNIIYADYYNAAMPIIRSPLKFGFTNGALRACCGSGGPYNYNLSAECGMRSATESLCDDPDTYANWDGIHFTEAANRIISKSLFQGPYTRPRFDSLCPSQVGVRLSSSS</sequence>
<proteinExistence type="predicted"/>
<comment type="caution">
    <text evidence="1">The sequence shown here is derived from an EMBL/GenBank/DDBJ whole genome shotgun (WGS) entry which is preliminary data.</text>
</comment>
<evidence type="ECO:0000313" key="2">
    <source>
        <dbReference type="Proteomes" id="UP001055811"/>
    </source>
</evidence>
<protein>
    <submittedName>
        <fullName evidence="1">Uncharacterized protein</fullName>
    </submittedName>
</protein>